<dbReference type="InterPro" id="IPR007110">
    <property type="entry name" value="Ig-like_dom"/>
</dbReference>
<feature type="chain" id="PRO_5040357318" description="Ig-like domain-containing protein" evidence="1">
    <location>
        <begin position="23"/>
        <end position="272"/>
    </location>
</feature>
<dbReference type="FunFam" id="2.60.40.10:FF:000437">
    <property type="entry name" value="Beat-IIIc, isoform A"/>
    <property type="match status" value="1"/>
</dbReference>
<gene>
    <name evidence="3" type="ORF">PHAECO_LOCUS2991</name>
</gene>
<evidence type="ECO:0000313" key="4">
    <source>
        <dbReference type="Proteomes" id="UP001153737"/>
    </source>
</evidence>
<sequence length="272" mass="30628">MHVFNIFAVFLLSGFYVEDVLSLKDVVLTIQPNVVQRSSNSTLRCSYDLQNDILYSVKWYRGRYEFYRFTPSEQPKTKVFHFKGINVLESLSNSTHVVLQDIDFNLSGNFSCEVTTDAPHFSTGFDTKTMLVVQLPEYPPTISVFGEPLDYGDILRANCTCPPSRPKASLTFLLNNYTVAKSEPLGPRSYQESAWSDLSLEMELSEFHFNTGRLLLQCVAEIADVYHEEAVLKLGSVRDPVPERVSAFSDAISSLPAVSHLVVFINILSMLS</sequence>
<protein>
    <recommendedName>
        <fullName evidence="2">Ig-like domain-containing protein</fullName>
    </recommendedName>
</protein>
<evidence type="ECO:0000256" key="1">
    <source>
        <dbReference type="SAM" id="SignalP"/>
    </source>
</evidence>
<dbReference type="PANTHER" id="PTHR21261:SF6">
    <property type="entry name" value="BEATEN PATH IIA-RELATED"/>
    <property type="match status" value="1"/>
</dbReference>
<dbReference type="PANTHER" id="PTHR21261">
    <property type="entry name" value="BEAT PROTEIN"/>
    <property type="match status" value="1"/>
</dbReference>
<feature type="signal peptide" evidence="1">
    <location>
        <begin position="1"/>
        <end position="22"/>
    </location>
</feature>
<dbReference type="InterPro" id="IPR036179">
    <property type="entry name" value="Ig-like_dom_sf"/>
</dbReference>
<feature type="domain" description="Ig-like" evidence="2">
    <location>
        <begin position="24"/>
        <end position="122"/>
    </location>
</feature>
<evidence type="ECO:0000259" key="2">
    <source>
        <dbReference type="PROSITE" id="PS50835"/>
    </source>
</evidence>
<dbReference type="OrthoDB" id="196393at2759"/>
<reference evidence="3" key="2">
    <citation type="submission" date="2022-10" db="EMBL/GenBank/DDBJ databases">
        <authorList>
            <consortium name="ENA_rothamsted_submissions"/>
            <consortium name="culmorum"/>
            <person name="King R."/>
        </authorList>
    </citation>
    <scope>NUCLEOTIDE SEQUENCE</scope>
</reference>
<dbReference type="EMBL" id="OU896718">
    <property type="protein sequence ID" value="CAH1118814.1"/>
    <property type="molecule type" value="Genomic_DNA"/>
</dbReference>
<dbReference type="AlphaFoldDB" id="A0A9P0DHZ7"/>
<accession>A0A9P0DHZ7</accession>
<dbReference type="InterPro" id="IPR013783">
    <property type="entry name" value="Ig-like_fold"/>
</dbReference>
<keyword evidence="4" id="KW-1185">Reference proteome</keyword>
<proteinExistence type="predicted"/>
<dbReference type="Gene3D" id="2.60.40.10">
    <property type="entry name" value="Immunoglobulins"/>
    <property type="match status" value="1"/>
</dbReference>
<dbReference type="SUPFAM" id="SSF48726">
    <property type="entry name" value="Immunoglobulin"/>
    <property type="match status" value="1"/>
</dbReference>
<organism evidence="3 4">
    <name type="scientific">Phaedon cochleariae</name>
    <name type="common">Mustard beetle</name>
    <dbReference type="NCBI Taxonomy" id="80249"/>
    <lineage>
        <taxon>Eukaryota</taxon>
        <taxon>Metazoa</taxon>
        <taxon>Ecdysozoa</taxon>
        <taxon>Arthropoda</taxon>
        <taxon>Hexapoda</taxon>
        <taxon>Insecta</taxon>
        <taxon>Pterygota</taxon>
        <taxon>Neoptera</taxon>
        <taxon>Endopterygota</taxon>
        <taxon>Coleoptera</taxon>
        <taxon>Polyphaga</taxon>
        <taxon>Cucujiformia</taxon>
        <taxon>Chrysomeloidea</taxon>
        <taxon>Chrysomelidae</taxon>
        <taxon>Chrysomelinae</taxon>
        <taxon>Chrysomelini</taxon>
        <taxon>Phaedon</taxon>
    </lineage>
</organism>
<reference evidence="3" key="1">
    <citation type="submission" date="2022-01" db="EMBL/GenBank/DDBJ databases">
        <authorList>
            <person name="King R."/>
        </authorList>
    </citation>
    <scope>NUCLEOTIDE SEQUENCE</scope>
</reference>
<evidence type="ECO:0000313" key="3">
    <source>
        <dbReference type="EMBL" id="CAH1118814.1"/>
    </source>
</evidence>
<keyword evidence="1" id="KW-0732">Signal</keyword>
<name>A0A9P0DHZ7_PHACE</name>
<dbReference type="PROSITE" id="PS50835">
    <property type="entry name" value="IG_LIKE"/>
    <property type="match status" value="1"/>
</dbReference>
<dbReference type="Proteomes" id="UP001153737">
    <property type="component" value="Chromosome 12"/>
</dbReference>